<dbReference type="PANTHER" id="PTHR31435">
    <property type="entry name" value="PROTEIN NATD1"/>
    <property type="match status" value="1"/>
</dbReference>
<dbReference type="PROSITE" id="PS51729">
    <property type="entry name" value="GNAT_YJDJ"/>
    <property type="match status" value="1"/>
</dbReference>
<organism evidence="2 3">
    <name type="scientific">Rheinheimera maricola</name>
    <dbReference type="NCBI Taxonomy" id="2793282"/>
    <lineage>
        <taxon>Bacteria</taxon>
        <taxon>Pseudomonadati</taxon>
        <taxon>Pseudomonadota</taxon>
        <taxon>Gammaproteobacteria</taxon>
        <taxon>Chromatiales</taxon>
        <taxon>Chromatiaceae</taxon>
        <taxon>Rheinheimera</taxon>
    </lineage>
</organism>
<reference evidence="2 3" key="2">
    <citation type="submission" date="2021-08" db="EMBL/GenBank/DDBJ databases">
        <title>Rheinheimera aquimaris sp. nov., isolated from seawater of the East Sea in Korea.</title>
        <authorList>
            <person name="Kim K.H."/>
            <person name="Wenting R."/>
            <person name="Kim K.R."/>
            <person name="Jeon C.O."/>
        </authorList>
    </citation>
    <scope>NUCLEOTIDE SEQUENCE [LARGE SCALE GENOMIC DNA]</scope>
    <source>
        <strain evidence="2 3">MA-13</strain>
    </source>
</reference>
<dbReference type="Pfam" id="PF14542">
    <property type="entry name" value="Acetyltransf_CG"/>
    <property type="match status" value="1"/>
</dbReference>
<sequence length="82" mass="9390">MTEPLILHQAEQQRFVLQLAGAEAVLDYTVNSNNINFHHTFVPPAFRGKGLAEKLVRHGLAWAKSQQYQLYASCSYVQKFLR</sequence>
<comment type="caution">
    <text evidence="2">The sequence shown here is derived from an EMBL/GenBank/DDBJ whole genome shotgun (WGS) entry which is preliminary data.</text>
</comment>
<protein>
    <submittedName>
        <fullName evidence="2">N-acetyltransferase</fullName>
    </submittedName>
</protein>
<name>A0ABS7XDD8_9GAMM</name>
<dbReference type="InterPro" id="IPR016181">
    <property type="entry name" value="Acyl_CoA_acyltransferase"/>
</dbReference>
<evidence type="ECO:0000259" key="1">
    <source>
        <dbReference type="PROSITE" id="PS51729"/>
    </source>
</evidence>
<evidence type="ECO:0000313" key="2">
    <source>
        <dbReference type="EMBL" id="MBZ9613341.1"/>
    </source>
</evidence>
<dbReference type="PANTHER" id="PTHR31435:SF9">
    <property type="entry name" value="PROTEIN NATD1"/>
    <property type="match status" value="1"/>
</dbReference>
<reference evidence="2 3" key="1">
    <citation type="submission" date="2020-12" db="EMBL/GenBank/DDBJ databases">
        <authorList>
            <person name="Ruan W."/>
            <person name="Khan S.A."/>
            <person name="Jeon C.O."/>
        </authorList>
    </citation>
    <scope>NUCLEOTIDE SEQUENCE [LARGE SCALE GENOMIC DNA]</scope>
    <source>
        <strain evidence="2 3">MA-13</strain>
    </source>
</reference>
<gene>
    <name evidence="2" type="ORF">I4W93_017245</name>
</gene>
<keyword evidence="3" id="KW-1185">Reference proteome</keyword>
<evidence type="ECO:0000313" key="3">
    <source>
        <dbReference type="Proteomes" id="UP000663814"/>
    </source>
</evidence>
<accession>A0ABS7XDD8</accession>
<dbReference type="InterPro" id="IPR031165">
    <property type="entry name" value="GNAT_YJDJ"/>
</dbReference>
<dbReference type="CDD" id="cd04301">
    <property type="entry name" value="NAT_SF"/>
    <property type="match status" value="1"/>
</dbReference>
<dbReference type="Proteomes" id="UP000663814">
    <property type="component" value="Unassembled WGS sequence"/>
</dbReference>
<feature type="domain" description="N-acetyltransferase" evidence="1">
    <location>
        <begin position="7"/>
        <end position="82"/>
    </location>
</feature>
<dbReference type="Gene3D" id="3.40.630.30">
    <property type="match status" value="1"/>
</dbReference>
<dbReference type="SUPFAM" id="SSF55729">
    <property type="entry name" value="Acyl-CoA N-acyltransferases (Nat)"/>
    <property type="match status" value="1"/>
</dbReference>
<dbReference type="EMBL" id="JAERPS020000007">
    <property type="protein sequence ID" value="MBZ9613341.1"/>
    <property type="molecule type" value="Genomic_DNA"/>
</dbReference>
<dbReference type="RefSeq" id="WP_205312221.1">
    <property type="nucleotide sequence ID" value="NZ_JAERPS020000007.1"/>
</dbReference>
<dbReference type="InterPro" id="IPR045057">
    <property type="entry name" value="Gcn5-rel_NAT"/>
</dbReference>
<proteinExistence type="predicted"/>